<dbReference type="GO" id="GO:0008800">
    <property type="term" value="F:beta-lactamase activity"/>
    <property type="evidence" value="ECO:0007669"/>
    <property type="project" value="UniProtKB-EC"/>
</dbReference>
<dbReference type="EMBL" id="UGRU01000001">
    <property type="protein sequence ID" value="SUA42733.1"/>
    <property type="molecule type" value="Genomic_DNA"/>
</dbReference>
<proteinExistence type="predicted"/>
<dbReference type="AlphaFoldDB" id="A0A378WQY0"/>
<dbReference type="PANTHER" id="PTHR43319:SF3">
    <property type="entry name" value="BETA-LACTAMASE-RELATED DOMAIN-CONTAINING PROTEIN"/>
    <property type="match status" value="1"/>
</dbReference>
<reference evidence="2 3" key="1">
    <citation type="submission" date="2018-06" db="EMBL/GenBank/DDBJ databases">
        <authorList>
            <consortium name="Pathogen Informatics"/>
            <person name="Doyle S."/>
        </authorList>
    </citation>
    <scope>NUCLEOTIDE SEQUENCE [LARGE SCALE GENOMIC DNA]</scope>
    <source>
        <strain evidence="2 3">NCTC13184</strain>
    </source>
</reference>
<dbReference type="PANTHER" id="PTHR43319">
    <property type="entry name" value="BETA-LACTAMASE-RELATED"/>
    <property type="match status" value="1"/>
</dbReference>
<name>A0A378WQY0_9NOCA</name>
<dbReference type="SUPFAM" id="SSF56601">
    <property type="entry name" value="beta-lactamase/transpeptidase-like"/>
    <property type="match status" value="1"/>
</dbReference>
<keyword evidence="2" id="KW-0378">Hydrolase</keyword>
<dbReference type="InterPro" id="IPR052907">
    <property type="entry name" value="Beta-lactamase/esterase"/>
</dbReference>
<evidence type="ECO:0000259" key="1">
    <source>
        <dbReference type="Pfam" id="PF00144"/>
    </source>
</evidence>
<dbReference type="Pfam" id="PF00144">
    <property type="entry name" value="Beta-lactamase"/>
    <property type="match status" value="1"/>
</dbReference>
<feature type="domain" description="Beta-lactamase-related" evidence="1">
    <location>
        <begin position="63"/>
        <end position="433"/>
    </location>
</feature>
<protein>
    <submittedName>
        <fullName evidence="2">Beta-lactamase</fullName>
        <ecNumber evidence="2">3.5.2.6</ecNumber>
    </submittedName>
</protein>
<accession>A0A378WQY0</accession>
<evidence type="ECO:0000313" key="3">
    <source>
        <dbReference type="Proteomes" id="UP000255082"/>
    </source>
</evidence>
<gene>
    <name evidence="2" type="primary">ampC</name>
    <name evidence="2" type="ORF">NCTC13184_02091</name>
</gene>
<dbReference type="InterPro" id="IPR001466">
    <property type="entry name" value="Beta-lactam-related"/>
</dbReference>
<dbReference type="Gene3D" id="3.40.710.10">
    <property type="entry name" value="DD-peptidase/beta-lactamase superfamily"/>
    <property type="match status" value="1"/>
</dbReference>
<dbReference type="EC" id="3.5.2.6" evidence="2"/>
<dbReference type="Proteomes" id="UP000255082">
    <property type="component" value="Unassembled WGS sequence"/>
</dbReference>
<dbReference type="InterPro" id="IPR012338">
    <property type="entry name" value="Beta-lactam/transpept-like"/>
</dbReference>
<sequence>MASRRPRLLRRQLPDPRRLIGFRSVWTPYDSAAVTVTIGCTMGEVAEIHGEVATGFEPVADAFRRNFARFGEIGAAVAVYDGDRPVVDLWAGFRDRRRQLPWERDTMVPVFSSTKGMTAFAVASAVSRGVLDYQAPVAQYWPEFAAHGKGSITVRQLLDHRAGLPVLDRVVRLSDMADQDRLAEILADQKPLWSPGTRQGYHPITAGLYQGELLRRVDPRHRTLGRIFAEDFAGPLELDFFIGLPEEQSLDRVATLSTTSGLDVLRYERDVPLRIAIQMFLRRGLTYRALSSPRTGAPERATRREFLGVESPAAGGVGTARSLARVYGAAAGRTGELPIAPGILDRLATADTVDDVPADDLVLLTRSRYHLGFRKSCGSFRFGSDKRAYGTTGYGGSFGFADPATGLGFGYVMNRLGTAVLDDVRARAVREALLRCG</sequence>
<organism evidence="2 3">
    <name type="scientific">Nocardia africana</name>
    <dbReference type="NCBI Taxonomy" id="134964"/>
    <lineage>
        <taxon>Bacteria</taxon>
        <taxon>Bacillati</taxon>
        <taxon>Actinomycetota</taxon>
        <taxon>Actinomycetes</taxon>
        <taxon>Mycobacteriales</taxon>
        <taxon>Nocardiaceae</taxon>
        <taxon>Nocardia</taxon>
    </lineage>
</organism>
<evidence type="ECO:0000313" key="2">
    <source>
        <dbReference type="EMBL" id="SUA42733.1"/>
    </source>
</evidence>